<dbReference type="Proteomes" id="UP000324222">
    <property type="component" value="Unassembled WGS sequence"/>
</dbReference>
<keyword evidence="3" id="KW-1185">Reference proteome</keyword>
<evidence type="ECO:0000256" key="1">
    <source>
        <dbReference type="SAM" id="MobiDB-lite"/>
    </source>
</evidence>
<reference evidence="2 3" key="1">
    <citation type="submission" date="2019-05" db="EMBL/GenBank/DDBJ databases">
        <title>Another draft genome of Portunus trituberculatus and its Hox gene families provides insights of decapod evolution.</title>
        <authorList>
            <person name="Jeong J.-H."/>
            <person name="Song I."/>
            <person name="Kim S."/>
            <person name="Choi T."/>
            <person name="Kim D."/>
            <person name="Ryu S."/>
            <person name="Kim W."/>
        </authorList>
    </citation>
    <scope>NUCLEOTIDE SEQUENCE [LARGE SCALE GENOMIC DNA]</scope>
    <source>
        <tissue evidence="2">Muscle</tissue>
    </source>
</reference>
<organism evidence="2 3">
    <name type="scientific">Portunus trituberculatus</name>
    <name type="common">Swimming crab</name>
    <name type="synonym">Neptunus trituberculatus</name>
    <dbReference type="NCBI Taxonomy" id="210409"/>
    <lineage>
        <taxon>Eukaryota</taxon>
        <taxon>Metazoa</taxon>
        <taxon>Ecdysozoa</taxon>
        <taxon>Arthropoda</taxon>
        <taxon>Crustacea</taxon>
        <taxon>Multicrustacea</taxon>
        <taxon>Malacostraca</taxon>
        <taxon>Eumalacostraca</taxon>
        <taxon>Eucarida</taxon>
        <taxon>Decapoda</taxon>
        <taxon>Pleocyemata</taxon>
        <taxon>Brachyura</taxon>
        <taxon>Eubrachyura</taxon>
        <taxon>Portunoidea</taxon>
        <taxon>Portunidae</taxon>
        <taxon>Portuninae</taxon>
        <taxon>Portunus</taxon>
    </lineage>
</organism>
<protein>
    <submittedName>
        <fullName evidence="2">Uncharacterized protein</fullName>
    </submittedName>
</protein>
<feature type="region of interest" description="Disordered" evidence="1">
    <location>
        <begin position="44"/>
        <end position="97"/>
    </location>
</feature>
<sequence>MENSRAAPRQKKRGRNLYMPNVLLPGQESSALCTRRLLPTNAITASGRGEVRKGVYFEEEEEEEGERRGRGGRGIHRKKTKNKKLKQEKEEEEENKD</sequence>
<dbReference type="AlphaFoldDB" id="A0A5B7HI93"/>
<proteinExistence type="predicted"/>
<feature type="compositionally biased region" description="Basic residues" evidence="1">
    <location>
        <begin position="70"/>
        <end position="84"/>
    </location>
</feature>
<accession>A0A5B7HI93</accession>
<evidence type="ECO:0000313" key="2">
    <source>
        <dbReference type="EMBL" id="MPC72180.1"/>
    </source>
</evidence>
<comment type="caution">
    <text evidence="2">The sequence shown here is derived from an EMBL/GenBank/DDBJ whole genome shotgun (WGS) entry which is preliminary data.</text>
</comment>
<dbReference type="EMBL" id="VSRR010034285">
    <property type="protein sequence ID" value="MPC72180.1"/>
    <property type="molecule type" value="Genomic_DNA"/>
</dbReference>
<gene>
    <name evidence="2" type="ORF">E2C01_066475</name>
</gene>
<evidence type="ECO:0000313" key="3">
    <source>
        <dbReference type="Proteomes" id="UP000324222"/>
    </source>
</evidence>
<name>A0A5B7HI93_PORTR</name>
<feature type="compositionally biased region" description="Basic and acidic residues" evidence="1">
    <location>
        <begin position="85"/>
        <end position="97"/>
    </location>
</feature>